<evidence type="ECO:0000313" key="1">
    <source>
        <dbReference type="EMBL" id="ASZ08942.1"/>
    </source>
</evidence>
<dbReference type="EMBL" id="CP023173">
    <property type="protein sequence ID" value="ASZ08942.1"/>
    <property type="molecule type" value="Genomic_DNA"/>
</dbReference>
<accession>A0A249SMX0</accession>
<evidence type="ECO:0000313" key="2">
    <source>
        <dbReference type="Proteomes" id="UP000232229"/>
    </source>
</evidence>
<protein>
    <submittedName>
        <fullName evidence="1">Uncharacterized protein</fullName>
    </submittedName>
</protein>
<dbReference type="AlphaFoldDB" id="A0A249SMX0"/>
<name>A0A249SMX0_9MOLU</name>
<sequence>MKCYSTNCKNEASSSFSEKVLDVNSTTNKWLTTEPVYKRITLYYCHDCMQDVLGDLRGQKK</sequence>
<dbReference type="RefSeq" id="WP_027875229.1">
    <property type="nucleotide sequence ID" value="NZ_CP023173.1"/>
</dbReference>
<reference evidence="1 2" key="1">
    <citation type="submission" date="2017-08" db="EMBL/GenBank/DDBJ databases">
        <title>Complete Genome Sequence of Mesoplasma chauliocola.</title>
        <authorList>
            <person name="Knight T.F.Jr."/>
            <person name="Citino T."/>
        </authorList>
    </citation>
    <scope>NUCLEOTIDE SEQUENCE [LARGE SCALE GENOMIC DNA]</scope>
    <source>
        <strain evidence="1 2">CHPA-2</strain>
    </source>
</reference>
<organism evidence="1 2">
    <name type="scientific">Mesoplasma chauliocola</name>
    <dbReference type="NCBI Taxonomy" id="216427"/>
    <lineage>
        <taxon>Bacteria</taxon>
        <taxon>Bacillati</taxon>
        <taxon>Mycoplasmatota</taxon>
        <taxon>Mollicutes</taxon>
        <taxon>Entomoplasmatales</taxon>
        <taxon>Entomoplasmataceae</taxon>
        <taxon>Mesoplasma</taxon>
    </lineage>
</organism>
<dbReference type="KEGG" id="mchc:CK556_01035"/>
<keyword evidence="2" id="KW-1185">Reference proteome</keyword>
<dbReference type="Proteomes" id="UP000232229">
    <property type="component" value="Chromosome"/>
</dbReference>
<gene>
    <name evidence="1" type="ORF">CK556_01035</name>
</gene>
<proteinExistence type="predicted"/>